<keyword evidence="3" id="KW-1185">Reference proteome</keyword>
<dbReference type="SUPFAM" id="SSF53335">
    <property type="entry name" value="S-adenosyl-L-methionine-dependent methyltransferases"/>
    <property type="match status" value="1"/>
</dbReference>
<dbReference type="EMBL" id="FOJB01000001">
    <property type="protein sequence ID" value="SEW17384.1"/>
    <property type="molecule type" value="Genomic_DNA"/>
</dbReference>
<dbReference type="AlphaFoldDB" id="A0A1I0PSV6"/>
<dbReference type="InterPro" id="IPR006342">
    <property type="entry name" value="FkbM_mtfrase"/>
</dbReference>
<dbReference type="NCBIfam" id="TIGR01444">
    <property type="entry name" value="fkbM_fam"/>
    <property type="match status" value="1"/>
</dbReference>
<evidence type="ECO:0000313" key="2">
    <source>
        <dbReference type="EMBL" id="SEW17384.1"/>
    </source>
</evidence>
<dbReference type="GO" id="GO:0032259">
    <property type="term" value="P:methylation"/>
    <property type="evidence" value="ECO:0007669"/>
    <property type="project" value="UniProtKB-KW"/>
</dbReference>
<evidence type="ECO:0000313" key="3">
    <source>
        <dbReference type="Proteomes" id="UP000199650"/>
    </source>
</evidence>
<dbReference type="STRING" id="1173584.SAMN05444851_1864"/>
<organism evidence="2 3">
    <name type="scientific">Aliiroseovarius sediminilitoris</name>
    <dbReference type="NCBI Taxonomy" id="1173584"/>
    <lineage>
        <taxon>Bacteria</taxon>
        <taxon>Pseudomonadati</taxon>
        <taxon>Pseudomonadota</taxon>
        <taxon>Alphaproteobacteria</taxon>
        <taxon>Rhodobacterales</taxon>
        <taxon>Paracoccaceae</taxon>
        <taxon>Aliiroseovarius</taxon>
    </lineage>
</organism>
<protein>
    <submittedName>
        <fullName evidence="2">Methyltransferase, FkbM family</fullName>
    </submittedName>
</protein>
<dbReference type="Proteomes" id="UP000199650">
    <property type="component" value="Unassembled WGS sequence"/>
</dbReference>
<evidence type="ECO:0000259" key="1">
    <source>
        <dbReference type="Pfam" id="PF05050"/>
    </source>
</evidence>
<reference evidence="2 3" key="1">
    <citation type="submission" date="2016-10" db="EMBL/GenBank/DDBJ databases">
        <authorList>
            <person name="de Groot N.N."/>
        </authorList>
    </citation>
    <scope>NUCLEOTIDE SEQUENCE [LARGE SCALE GENOMIC DNA]</scope>
    <source>
        <strain evidence="2 3">DSM 29439</strain>
    </source>
</reference>
<proteinExistence type="predicted"/>
<sequence length="307" mass="34583">MKAILVRAITFFTARLRFRPVILVLQKLNQFPFVYRAARFFDPNYIRKIRPFRYQPAVAQINWQGTRLLVDLNDHIGFQSFIRNEPFEMTVYTMAQNLGLSGGDVILDIGANIGTASIPICRERGCELAAVEASKDTAAQLLRNISLNDVKAHVDVIALGSSSGVGGFLKLHLRDGNRGASSLHEDWSTSVGVDTFEWVPCQSLDDYVARSPFADRIKLIKIDVEGAELDVLRSGRTFLSRNTAPILLEYRIDAGEKTRKMLHQVLDDLDDSYEVHALDEAGNKHPFDRDTAYANVLFERRTKDARP</sequence>
<keyword evidence="2" id="KW-0808">Transferase</keyword>
<accession>A0A1I0PSV6</accession>
<dbReference type="Gene3D" id="3.40.50.150">
    <property type="entry name" value="Vaccinia Virus protein VP39"/>
    <property type="match status" value="1"/>
</dbReference>
<dbReference type="PANTHER" id="PTHR34203:SF15">
    <property type="entry name" value="SLL1173 PROTEIN"/>
    <property type="match status" value="1"/>
</dbReference>
<feature type="domain" description="Methyltransferase FkbM" evidence="1">
    <location>
        <begin position="108"/>
        <end position="251"/>
    </location>
</feature>
<dbReference type="PANTHER" id="PTHR34203">
    <property type="entry name" value="METHYLTRANSFERASE, FKBM FAMILY PROTEIN"/>
    <property type="match status" value="1"/>
</dbReference>
<name>A0A1I0PSV6_9RHOB</name>
<gene>
    <name evidence="2" type="ORF">SAMN05444851_1864</name>
</gene>
<dbReference type="InterPro" id="IPR052514">
    <property type="entry name" value="SAM-dependent_MTase"/>
</dbReference>
<dbReference type="Pfam" id="PF05050">
    <property type="entry name" value="Methyltransf_21"/>
    <property type="match status" value="1"/>
</dbReference>
<dbReference type="GO" id="GO:0008168">
    <property type="term" value="F:methyltransferase activity"/>
    <property type="evidence" value="ECO:0007669"/>
    <property type="project" value="UniProtKB-KW"/>
</dbReference>
<dbReference type="OrthoDB" id="5679686at2"/>
<dbReference type="InterPro" id="IPR029063">
    <property type="entry name" value="SAM-dependent_MTases_sf"/>
</dbReference>
<keyword evidence="2" id="KW-0489">Methyltransferase</keyword>